<dbReference type="PROSITE" id="PS01196">
    <property type="entry name" value="PEPT_TRNA_HYDROL_2"/>
    <property type="match status" value="1"/>
</dbReference>
<reference evidence="8 9" key="1">
    <citation type="journal article" date="2022" name="Nat. Microbiol.">
        <title>The microbiome of a bacterivorous marine choanoflagellate contains a resource-demanding obligate bacterial associate.</title>
        <authorList>
            <person name="Needham D.M."/>
            <person name="Poirier C."/>
            <person name="Bachy C."/>
            <person name="George E.E."/>
            <person name="Wilken S."/>
            <person name="Yung C.C.M."/>
            <person name="Limardo A.J."/>
            <person name="Morando M."/>
            <person name="Sudek L."/>
            <person name="Malmstrom R.R."/>
            <person name="Keeling P.J."/>
            <person name="Santoro A.E."/>
            <person name="Worden A.Z."/>
        </authorList>
    </citation>
    <scope>NUCLEOTIDE SEQUENCE [LARGE SCALE GENOMIC DNA]</scope>
    <source>
        <strain evidence="8 9">Comchoano-1</strain>
    </source>
</reference>
<dbReference type="NCBIfam" id="TIGR00447">
    <property type="entry name" value="pth"/>
    <property type="match status" value="1"/>
</dbReference>
<accession>A0ABY5DJ25</accession>
<dbReference type="SUPFAM" id="SSF53178">
    <property type="entry name" value="Peptidyl-tRNA hydrolase-like"/>
    <property type="match status" value="1"/>
</dbReference>
<feature type="site" description="Stabilizes the basic form of H active site to accept a proton" evidence="7">
    <location>
        <position position="97"/>
    </location>
</feature>
<dbReference type="Proteomes" id="UP001055955">
    <property type="component" value="Chromosome"/>
</dbReference>
<dbReference type="Gene3D" id="3.40.50.1470">
    <property type="entry name" value="Peptidyl-tRNA hydrolase"/>
    <property type="match status" value="1"/>
</dbReference>
<keyword evidence="7" id="KW-0963">Cytoplasm</keyword>
<evidence type="ECO:0000256" key="6">
    <source>
        <dbReference type="ARBA" id="ARBA00050038"/>
    </source>
</evidence>
<comment type="catalytic activity">
    <reaction evidence="7">
        <text>an N-acyl-L-alpha-aminoacyl-tRNA + H2O = an N-acyl-L-amino acid + a tRNA + H(+)</text>
        <dbReference type="Rhea" id="RHEA:54448"/>
        <dbReference type="Rhea" id="RHEA-COMP:10123"/>
        <dbReference type="Rhea" id="RHEA-COMP:13883"/>
        <dbReference type="ChEBI" id="CHEBI:15377"/>
        <dbReference type="ChEBI" id="CHEBI:15378"/>
        <dbReference type="ChEBI" id="CHEBI:59874"/>
        <dbReference type="ChEBI" id="CHEBI:78442"/>
        <dbReference type="ChEBI" id="CHEBI:138191"/>
        <dbReference type="EC" id="3.1.1.29"/>
    </reaction>
</comment>
<evidence type="ECO:0000256" key="5">
    <source>
        <dbReference type="ARBA" id="ARBA00038063"/>
    </source>
</evidence>
<feature type="binding site" evidence="7">
    <location>
        <position position="72"/>
    </location>
    <ligand>
        <name>tRNA</name>
        <dbReference type="ChEBI" id="CHEBI:17843"/>
    </ligand>
</feature>
<gene>
    <name evidence="7 8" type="primary">pth</name>
    <name evidence="8" type="ORF">MMH89_00100</name>
</gene>
<dbReference type="InterPro" id="IPR018171">
    <property type="entry name" value="Pept_tRNA_hydro_CS"/>
</dbReference>
<dbReference type="GO" id="GO:0004045">
    <property type="term" value="F:peptidyl-tRNA hydrolase activity"/>
    <property type="evidence" value="ECO:0007669"/>
    <property type="project" value="UniProtKB-EC"/>
</dbReference>
<dbReference type="RefSeq" id="WP_258568352.1">
    <property type="nucleotide sequence ID" value="NZ_CP092900.1"/>
</dbReference>
<organism evidence="8 9">
    <name type="scientific">Candidatus Comchoanobacter bicostacola</name>
    <dbReference type="NCBI Taxonomy" id="2919598"/>
    <lineage>
        <taxon>Bacteria</taxon>
        <taxon>Pseudomonadati</taxon>
        <taxon>Pseudomonadota</taxon>
        <taxon>Gammaproteobacteria</taxon>
        <taxon>Candidatus Comchoanobacterales</taxon>
        <taxon>Candidatus Comchoanobacteraceae</taxon>
        <taxon>Candidatus Comchoanobacter</taxon>
    </lineage>
</organism>
<evidence type="ECO:0000256" key="1">
    <source>
        <dbReference type="ARBA" id="ARBA00013260"/>
    </source>
</evidence>
<dbReference type="InterPro" id="IPR001328">
    <property type="entry name" value="Pept_tRNA_hydro"/>
</dbReference>
<dbReference type="PANTHER" id="PTHR17224">
    <property type="entry name" value="PEPTIDYL-TRNA HYDROLASE"/>
    <property type="match status" value="1"/>
</dbReference>
<evidence type="ECO:0000256" key="2">
    <source>
        <dbReference type="ARBA" id="ARBA00022555"/>
    </source>
</evidence>
<feature type="site" description="Discriminates between blocked and unblocked aminoacyl-tRNA" evidence="7">
    <location>
        <position position="16"/>
    </location>
</feature>
<keyword evidence="2 7" id="KW-0820">tRNA-binding</keyword>
<sequence length="193" mass="21883">MSKKQTNLKVLVGLGNPGITYLHHRHNAGYWFLDEIINRFGLTKKERPGYFIYPWNHDFGKTYIVRSKAFMNESGIAVSQVVNFYKVDQSSLCVVYDDMDYLPGVARMKKSGGSGGHNGIKSIHAHLGKEFYRLRLGVGRPKDAGAVKRYVLTRPDAEEMHAIKQSIAVAVDHIELLLEGRYDSFIEKIHTLT</sequence>
<name>A0ABY5DJ25_9GAMM</name>
<dbReference type="HAMAP" id="MF_00083">
    <property type="entry name" value="Pept_tRNA_hydro_bact"/>
    <property type="match status" value="1"/>
</dbReference>
<feature type="binding site" evidence="7">
    <location>
        <position position="21"/>
    </location>
    <ligand>
        <name>tRNA</name>
        <dbReference type="ChEBI" id="CHEBI:17843"/>
    </ligand>
</feature>
<proteinExistence type="inferred from homology"/>
<keyword evidence="9" id="KW-1185">Reference proteome</keyword>
<dbReference type="InterPro" id="IPR036416">
    <property type="entry name" value="Pept_tRNA_hydro_sf"/>
</dbReference>
<evidence type="ECO:0000313" key="9">
    <source>
        <dbReference type="Proteomes" id="UP001055955"/>
    </source>
</evidence>
<comment type="function">
    <text evidence="7">Hydrolyzes ribosome-free peptidyl-tRNAs (with 1 or more amino acids incorporated), which drop off the ribosome during protein synthesis, or as a result of ribosome stalling.</text>
</comment>
<dbReference type="CDD" id="cd00462">
    <property type="entry name" value="PTH"/>
    <property type="match status" value="1"/>
</dbReference>
<evidence type="ECO:0000256" key="4">
    <source>
        <dbReference type="ARBA" id="ARBA00022884"/>
    </source>
</evidence>
<feature type="active site" description="Proton acceptor" evidence="7">
    <location>
        <position position="26"/>
    </location>
</feature>
<feature type="binding site" evidence="7">
    <location>
        <position position="70"/>
    </location>
    <ligand>
        <name>tRNA</name>
        <dbReference type="ChEBI" id="CHEBI:17843"/>
    </ligand>
</feature>
<keyword evidence="4 7" id="KW-0694">RNA-binding</keyword>
<comment type="similarity">
    <text evidence="5 7">Belongs to the PTH family.</text>
</comment>
<evidence type="ECO:0000313" key="8">
    <source>
        <dbReference type="EMBL" id="UTC24568.1"/>
    </source>
</evidence>
<dbReference type="EMBL" id="CP092900">
    <property type="protein sequence ID" value="UTC24568.1"/>
    <property type="molecule type" value="Genomic_DNA"/>
</dbReference>
<protein>
    <recommendedName>
        <fullName evidence="6 7">Peptidyl-tRNA hydrolase</fullName>
        <shortName evidence="7">Pth</shortName>
        <ecNumber evidence="1 7">3.1.1.29</ecNumber>
    </recommendedName>
</protein>
<comment type="function">
    <text evidence="7">Catalyzes the release of premature peptidyl moieties from peptidyl-tRNA molecules trapped in stalled 50S ribosomal subunits, and thus maintains levels of free tRNAs and 50S ribosomes.</text>
</comment>
<dbReference type="EC" id="3.1.1.29" evidence="1 7"/>
<dbReference type="PANTHER" id="PTHR17224:SF1">
    <property type="entry name" value="PEPTIDYL-TRNA HYDROLASE"/>
    <property type="match status" value="1"/>
</dbReference>
<comment type="subcellular location">
    <subcellularLocation>
        <location evidence="7">Cytoplasm</location>
    </subcellularLocation>
</comment>
<dbReference type="Pfam" id="PF01195">
    <property type="entry name" value="Pept_tRNA_hydro"/>
    <property type="match status" value="1"/>
</dbReference>
<evidence type="ECO:0000256" key="7">
    <source>
        <dbReference type="HAMAP-Rule" id="MF_00083"/>
    </source>
</evidence>
<evidence type="ECO:0000256" key="3">
    <source>
        <dbReference type="ARBA" id="ARBA00022801"/>
    </source>
</evidence>
<comment type="subunit">
    <text evidence="7">Monomer.</text>
</comment>
<feature type="binding site" evidence="7">
    <location>
        <position position="118"/>
    </location>
    <ligand>
        <name>tRNA</name>
        <dbReference type="ChEBI" id="CHEBI:17843"/>
    </ligand>
</feature>
<keyword evidence="3 7" id="KW-0378">Hydrolase</keyword>